<sequence length="85" mass="9054">MAGGGGPRRTCVGCRRTTHPDDLVRVVRTDDAGLVVGRHLPGRGAWICRDPACVALALRRRAFPRALRGEVRPEAVAALDVAITA</sequence>
<evidence type="ECO:0000313" key="2">
    <source>
        <dbReference type="EMBL" id="WCO65410.1"/>
    </source>
</evidence>
<evidence type="ECO:0000259" key="1">
    <source>
        <dbReference type="Pfam" id="PF04296"/>
    </source>
</evidence>
<dbReference type="InterPro" id="IPR007393">
    <property type="entry name" value="YlxR_dom"/>
</dbReference>
<dbReference type="InterPro" id="IPR037465">
    <property type="entry name" value="YlxR"/>
</dbReference>
<name>A0AAF0BU09_9ACTN</name>
<dbReference type="Gene3D" id="3.30.1230.10">
    <property type="entry name" value="YlxR-like"/>
    <property type="match status" value="1"/>
</dbReference>
<dbReference type="RefSeq" id="WP_272734935.1">
    <property type="nucleotide sequence ID" value="NZ_CP116942.1"/>
</dbReference>
<reference evidence="2" key="1">
    <citation type="submission" date="2023-01" db="EMBL/GenBank/DDBJ databases">
        <title>The diversity of Class Acidimicrobiia in South China Sea sediment environments and the proposal of Iamia marina sp. nov., a novel species of the genus Iamia.</title>
        <authorList>
            <person name="He Y."/>
            <person name="Tian X."/>
        </authorList>
    </citation>
    <scope>NUCLEOTIDE SEQUENCE</scope>
    <source>
        <strain evidence="2">DSM 19957</strain>
    </source>
</reference>
<dbReference type="Pfam" id="PF04296">
    <property type="entry name" value="YlxR"/>
    <property type="match status" value="1"/>
</dbReference>
<dbReference type="InterPro" id="IPR035931">
    <property type="entry name" value="YlxR-like_sf"/>
</dbReference>
<dbReference type="PANTHER" id="PTHR34215:SF1">
    <property type="entry name" value="YLXR DOMAIN-CONTAINING PROTEIN"/>
    <property type="match status" value="1"/>
</dbReference>
<dbReference type="SUPFAM" id="SSF64376">
    <property type="entry name" value="YlxR-like"/>
    <property type="match status" value="1"/>
</dbReference>
<protein>
    <submittedName>
        <fullName evidence="2">YlxR family protein</fullName>
    </submittedName>
</protein>
<organism evidence="2 3">
    <name type="scientific">Iamia majanohamensis</name>
    <dbReference type="NCBI Taxonomy" id="467976"/>
    <lineage>
        <taxon>Bacteria</taxon>
        <taxon>Bacillati</taxon>
        <taxon>Actinomycetota</taxon>
        <taxon>Acidimicrobiia</taxon>
        <taxon>Acidimicrobiales</taxon>
        <taxon>Iamiaceae</taxon>
        <taxon>Iamia</taxon>
    </lineage>
</organism>
<proteinExistence type="predicted"/>
<dbReference type="AlphaFoldDB" id="A0AAF0BU09"/>
<keyword evidence="3" id="KW-1185">Reference proteome</keyword>
<accession>A0AAF0BU09</accession>
<dbReference type="KEGG" id="ima:PO878_12980"/>
<gene>
    <name evidence="2" type="ORF">PO878_12980</name>
</gene>
<dbReference type="PANTHER" id="PTHR34215">
    <property type="entry name" value="BLL0784 PROTEIN"/>
    <property type="match status" value="1"/>
</dbReference>
<dbReference type="EMBL" id="CP116942">
    <property type="protein sequence ID" value="WCO65410.1"/>
    <property type="molecule type" value="Genomic_DNA"/>
</dbReference>
<dbReference type="Proteomes" id="UP001216390">
    <property type="component" value="Chromosome"/>
</dbReference>
<feature type="domain" description="YlxR" evidence="1">
    <location>
        <begin position="9"/>
        <end position="79"/>
    </location>
</feature>
<evidence type="ECO:0000313" key="3">
    <source>
        <dbReference type="Proteomes" id="UP001216390"/>
    </source>
</evidence>